<reference evidence="7 8" key="1">
    <citation type="journal article" date="2013" name="MBio">
        <title>Genome sequencing of the plant pathogen Taphrina deformans, the causal agent of peach leaf curl.</title>
        <authorList>
            <person name="Cisse O.H."/>
            <person name="Almeida J.M.G.C.F."/>
            <person name="Fonseca A."/>
            <person name="Kumar A.A."/>
            <person name="Salojaervi J."/>
            <person name="Overmyer K."/>
            <person name="Hauser P.M."/>
            <person name="Pagni M."/>
        </authorList>
    </citation>
    <scope>NUCLEOTIDE SEQUENCE [LARGE SCALE GENOMIC DNA]</scope>
    <source>
        <strain evidence="8">PYCC 5710 / ATCC 11124 / CBS 356.35 / IMI 108563 / JCM 9778 / NBRC 8474</strain>
    </source>
</reference>
<dbReference type="GO" id="GO:0016592">
    <property type="term" value="C:mediator complex"/>
    <property type="evidence" value="ECO:0007669"/>
    <property type="project" value="InterPro"/>
</dbReference>
<dbReference type="AlphaFoldDB" id="R4XD24"/>
<comment type="subcellular location">
    <subcellularLocation>
        <location evidence="1 6">Nucleus</location>
    </subcellularLocation>
</comment>
<sequence>MEAESRKDQLDRATTELKKVVGHLYDLELLASEYPADAPESALGDALGTLVTDYAALDALKDSIDVSVPQDVVEYIEAGRNPNVYTRQFSEAVTRESQNLHGKMTAHKEFAAQLGDLIKLEYPELSRDIESIT</sequence>
<evidence type="ECO:0000256" key="5">
    <source>
        <dbReference type="ARBA" id="ARBA00023242"/>
    </source>
</evidence>
<dbReference type="VEuPathDB" id="FungiDB:TAPDE_004027"/>
<dbReference type="eggNOG" id="KOG3046">
    <property type="taxonomic scope" value="Eukaryota"/>
</dbReference>
<evidence type="ECO:0000256" key="3">
    <source>
        <dbReference type="ARBA" id="ARBA00023015"/>
    </source>
</evidence>
<evidence type="ECO:0000313" key="7">
    <source>
        <dbReference type="EMBL" id="CCG83714.1"/>
    </source>
</evidence>
<evidence type="ECO:0000256" key="1">
    <source>
        <dbReference type="ARBA" id="ARBA00004123"/>
    </source>
</evidence>
<dbReference type="STRING" id="1097556.R4XD24"/>
<evidence type="ECO:0000313" key="8">
    <source>
        <dbReference type="Proteomes" id="UP000013776"/>
    </source>
</evidence>
<comment type="similarity">
    <text evidence="2 6">Belongs to the Mediator complex subunit 10 family.</text>
</comment>
<keyword evidence="8" id="KW-1185">Reference proteome</keyword>
<protein>
    <recommendedName>
        <fullName evidence="6">Mediator of RNA polymerase II transcription subunit 10</fullName>
    </recommendedName>
    <alternativeName>
        <fullName evidence="6">Mediator complex subunit 10</fullName>
    </alternativeName>
</protein>
<comment type="subunit">
    <text evidence="6">Component of the Mediator complex.</text>
</comment>
<name>R4XD24_TAPDE</name>
<dbReference type="Pfam" id="PF09748">
    <property type="entry name" value="Med10"/>
    <property type="match status" value="1"/>
</dbReference>
<evidence type="ECO:0000256" key="2">
    <source>
        <dbReference type="ARBA" id="ARBA00005389"/>
    </source>
</evidence>
<evidence type="ECO:0000256" key="4">
    <source>
        <dbReference type="ARBA" id="ARBA00023163"/>
    </source>
</evidence>
<keyword evidence="6" id="KW-0010">Activator</keyword>
<dbReference type="InterPro" id="IPR019145">
    <property type="entry name" value="Mediator_Med10"/>
</dbReference>
<keyword evidence="5 6" id="KW-0539">Nucleus</keyword>
<keyword evidence="3 6" id="KW-0805">Transcription regulation</keyword>
<keyword evidence="4 6" id="KW-0804">Transcription</keyword>
<evidence type="ECO:0000256" key="6">
    <source>
        <dbReference type="RuleBase" id="RU364146"/>
    </source>
</evidence>
<comment type="caution">
    <text evidence="7">The sequence shown here is derived from an EMBL/GenBank/DDBJ whole genome shotgun (WGS) entry which is preliminary data.</text>
</comment>
<dbReference type="Proteomes" id="UP000013776">
    <property type="component" value="Unassembled WGS sequence"/>
</dbReference>
<dbReference type="GO" id="GO:0006357">
    <property type="term" value="P:regulation of transcription by RNA polymerase II"/>
    <property type="evidence" value="ECO:0007669"/>
    <property type="project" value="InterPro"/>
</dbReference>
<comment type="function">
    <text evidence="6">Component of the Mediator complex, a coactivator involved in the regulated transcription of nearly all RNA polymerase II-dependent genes. Mediator functions as a bridge to convey information from gene-specific regulatory proteins to the basal RNA polymerase II transcription machinery. Mediator is recruited to promoters by direct interactions with regulatory proteins and serves as a scaffold for the assembly of a functional preinitiation complex with RNA polymerase II and the general transcription factors.</text>
</comment>
<proteinExistence type="inferred from homology"/>
<dbReference type="OrthoDB" id="337270at2759"/>
<dbReference type="GO" id="GO:0003712">
    <property type="term" value="F:transcription coregulator activity"/>
    <property type="evidence" value="ECO:0007669"/>
    <property type="project" value="InterPro"/>
</dbReference>
<organism evidence="7 8">
    <name type="scientific">Taphrina deformans (strain PYCC 5710 / ATCC 11124 / CBS 356.35 / IMI 108563 / JCM 9778 / NBRC 8474)</name>
    <name type="common">Peach leaf curl fungus</name>
    <name type="synonym">Lalaria deformans</name>
    <dbReference type="NCBI Taxonomy" id="1097556"/>
    <lineage>
        <taxon>Eukaryota</taxon>
        <taxon>Fungi</taxon>
        <taxon>Dikarya</taxon>
        <taxon>Ascomycota</taxon>
        <taxon>Taphrinomycotina</taxon>
        <taxon>Taphrinomycetes</taxon>
        <taxon>Taphrinales</taxon>
        <taxon>Taphrinaceae</taxon>
        <taxon>Taphrina</taxon>
    </lineage>
</organism>
<dbReference type="EMBL" id="CAHR02000172">
    <property type="protein sequence ID" value="CCG83714.1"/>
    <property type="molecule type" value="Genomic_DNA"/>
</dbReference>
<accession>R4XD24</accession>
<gene>
    <name evidence="6" type="primary">MED10</name>
    <name evidence="7" type="ORF">TAPDE_004027</name>
</gene>